<reference evidence="1 2" key="1">
    <citation type="submission" date="2019-06" db="EMBL/GenBank/DDBJ databases">
        <title>A complete genome sequence for Luteibacter pinisoli MAH-14.</title>
        <authorList>
            <person name="Baltrus D.A."/>
        </authorList>
    </citation>
    <scope>NUCLEOTIDE SEQUENCE [LARGE SCALE GENOMIC DNA]</scope>
    <source>
        <strain evidence="1 2">MAH-14</strain>
    </source>
</reference>
<organism evidence="1 2">
    <name type="scientific">Luteibacter pinisoli</name>
    <dbReference type="NCBI Taxonomy" id="2589080"/>
    <lineage>
        <taxon>Bacteria</taxon>
        <taxon>Pseudomonadati</taxon>
        <taxon>Pseudomonadota</taxon>
        <taxon>Gammaproteobacteria</taxon>
        <taxon>Lysobacterales</taxon>
        <taxon>Rhodanobacteraceae</taxon>
        <taxon>Luteibacter</taxon>
    </lineage>
</organism>
<protein>
    <submittedName>
        <fullName evidence="1">Uncharacterized protein</fullName>
    </submittedName>
</protein>
<gene>
    <name evidence="1" type="ORF">FIV34_11785</name>
</gene>
<evidence type="ECO:0000313" key="1">
    <source>
        <dbReference type="EMBL" id="QDE39842.1"/>
    </source>
</evidence>
<dbReference type="EMBL" id="CP041046">
    <property type="protein sequence ID" value="QDE39842.1"/>
    <property type="molecule type" value="Genomic_DNA"/>
</dbReference>
<evidence type="ECO:0000313" key="2">
    <source>
        <dbReference type="Proteomes" id="UP000316093"/>
    </source>
</evidence>
<dbReference type="AlphaFoldDB" id="A0A4Y5Z3A7"/>
<name>A0A4Y5Z3A7_9GAMM</name>
<proteinExistence type="predicted"/>
<dbReference type="KEGG" id="lpy:FIV34_11785"/>
<dbReference type="Proteomes" id="UP000316093">
    <property type="component" value="Chromosome"/>
</dbReference>
<accession>A0A4Y5Z3A7</accession>
<dbReference type="RefSeq" id="WP_139982969.1">
    <property type="nucleotide sequence ID" value="NZ_CP041046.1"/>
</dbReference>
<keyword evidence="2" id="KW-1185">Reference proteome</keyword>
<sequence>MLLVGADCRRLEAVVDDIERSHPGADLLVSQLNLQNKYDIRALVEDFRRELEVVHYHWSSNNLPPSLRPLVEQGLVTPRKRFAERLGKPAVTAAVSIADGMAVTVRTLVLSASHGASTWRTAREDATAARSWLTDAELSVTAAMRYRVPLNLLMHDASTHTAGMEQEFADRMLRLTGPSSLGAVG</sequence>